<protein>
    <recommendedName>
        <fullName evidence="2">Phytanoyl-CoA dioxygenase</fullName>
    </recommendedName>
</protein>
<feature type="non-terminal residue" evidence="1">
    <location>
        <position position="152"/>
    </location>
</feature>
<dbReference type="Gene3D" id="2.60.120.620">
    <property type="entry name" value="q2cbj1_9rhob like domain"/>
    <property type="match status" value="1"/>
</dbReference>
<gene>
    <name evidence="1" type="ORF">METZ01_LOCUS315452</name>
</gene>
<dbReference type="AlphaFoldDB" id="A0A382NQ19"/>
<evidence type="ECO:0000313" key="1">
    <source>
        <dbReference type="EMBL" id="SVC62598.1"/>
    </source>
</evidence>
<sequence>MSDSPYNRTISCEPTLSDQDVIDFCRNGYLMLPSVVSDDINCRVLDYLDNADSTHEPTPIMKEDWFVDGVILNPRAAGAVRSLLGNNFTLPAIISNHRGPLPFSGQNWHRDGGSIYTPRLDYLQVFYIPEECTDKMGPTVILPGSHFMRTKA</sequence>
<evidence type="ECO:0008006" key="2">
    <source>
        <dbReference type="Google" id="ProtNLM"/>
    </source>
</evidence>
<dbReference type="InterPro" id="IPR008775">
    <property type="entry name" value="Phytyl_CoA_dOase-like"/>
</dbReference>
<reference evidence="1" key="1">
    <citation type="submission" date="2018-05" db="EMBL/GenBank/DDBJ databases">
        <authorList>
            <person name="Lanie J.A."/>
            <person name="Ng W.-L."/>
            <person name="Kazmierczak K.M."/>
            <person name="Andrzejewski T.M."/>
            <person name="Davidsen T.M."/>
            <person name="Wayne K.J."/>
            <person name="Tettelin H."/>
            <person name="Glass J.I."/>
            <person name="Rusch D."/>
            <person name="Podicherti R."/>
            <person name="Tsui H.-C.T."/>
            <person name="Winkler M.E."/>
        </authorList>
    </citation>
    <scope>NUCLEOTIDE SEQUENCE</scope>
</reference>
<proteinExistence type="predicted"/>
<organism evidence="1">
    <name type="scientific">marine metagenome</name>
    <dbReference type="NCBI Taxonomy" id="408172"/>
    <lineage>
        <taxon>unclassified sequences</taxon>
        <taxon>metagenomes</taxon>
        <taxon>ecological metagenomes</taxon>
    </lineage>
</organism>
<dbReference type="EMBL" id="UINC01101635">
    <property type="protein sequence ID" value="SVC62598.1"/>
    <property type="molecule type" value="Genomic_DNA"/>
</dbReference>
<accession>A0A382NQ19</accession>
<name>A0A382NQ19_9ZZZZ</name>
<dbReference type="SUPFAM" id="SSF51197">
    <property type="entry name" value="Clavaminate synthase-like"/>
    <property type="match status" value="1"/>
</dbReference>
<dbReference type="Pfam" id="PF05721">
    <property type="entry name" value="PhyH"/>
    <property type="match status" value="1"/>
</dbReference>